<feature type="region of interest" description="Disordered" evidence="6">
    <location>
        <begin position="99"/>
        <end position="120"/>
    </location>
</feature>
<reference evidence="9" key="1">
    <citation type="journal article" date="2024" name="IScience">
        <title>Strigolactones Initiate the Formation of Haustorium-like Structures in Castilleja.</title>
        <authorList>
            <person name="Buerger M."/>
            <person name="Peterson D."/>
            <person name="Chory J."/>
        </authorList>
    </citation>
    <scope>NUCLEOTIDE SEQUENCE [LARGE SCALE GENOMIC DNA]</scope>
</reference>
<organism evidence="8 9">
    <name type="scientific">Castilleja foliolosa</name>
    <dbReference type="NCBI Taxonomy" id="1961234"/>
    <lineage>
        <taxon>Eukaryota</taxon>
        <taxon>Viridiplantae</taxon>
        <taxon>Streptophyta</taxon>
        <taxon>Embryophyta</taxon>
        <taxon>Tracheophyta</taxon>
        <taxon>Spermatophyta</taxon>
        <taxon>Magnoliopsida</taxon>
        <taxon>eudicotyledons</taxon>
        <taxon>Gunneridae</taxon>
        <taxon>Pentapetalae</taxon>
        <taxon>asterids</taxon>
        <taxon>lamiids</taxon>
        <taxon>Lamiales</taxon>
        <taxon>Orobanchaceae</taxon>
        <taxon>Pedicularideae</taxon>
        <taxon>Castillejinae</taxon>
        <taxon>Castilleja</taxon>
    </lineage>
</organism>
<gene>
    <name evidence="8" type="ORF">CASFOL_018786</name>
</gene>
<dbReference type="Proteomes" id="UP001632038">
    <property type="component" value="Unassembled WGS sequence"/>
</dbReference>
<evidence type="ECO:0000256" key="1">
    <source>
        <dbReference type="ARBA" id="ARBA00004123"/>
    </source>
</evidence>
<dbReference type="GO" id="GO:0003677">
    <property type="term" value="F:DNA binding"/>
    <property type="evidence" value="ECO:0007669"/>
    <property type="project" value="UniProtKB-KW"/>
</dbReference>
<evidence type="ECO:0000313" key="8">
    <source>
        <dbReference type="EMBL" id="KAL3636487.1"/>
    </source>
</evidence>
<comment type="subcellular location">
    <subcellularLocation>
        <location evidence="1">Nucleus</location>
    </subcellularLocation>
</comment>
<sequence length="495" mass="56222">MKLRIVRQNQENRAGDEKSMKHETPETAEQMEDRQICVSTEDDFVKDGSNSPPRNPIPISTYEPLLLSGKRKRKPKEMIGEFSPVTSRKRKSFASKYKRGTLNRGGTSMSKGDAAQLKSPTMIRAEQVQSSLDNDHPSFLKYLVRSHVASCFWMGLPVSFAKLHLPSTETIIILENEAGDEFPVKYIANKTGLSAGWRNFVVGNQLLVGDVLIFQLTEPCRLKVYVIRANDLPEVDGALSLLIMDSQTKRSDSEGTMDAQHKKKRRKKSLPLTLVRSKKQKECPSSGNLPTEPSENDTEEVASEVLEGSESALHFEDVKSFMEFHITVNGACIDSEIPEHIRLKYYDLCRAKNSFLHGFILPGLYTMLTVGMIVETVNIVDAIRGCKLTTRRDQFEVWEKSLRSFELLGLRVGFLRARLKRIVSMAFESEDALGTRTYWEAPMKFDRNEEEIRCLEAKIVGLKELSAKYDRGVEDLKTKAEKYMVMFQEEVDASW</sequence>
<dbReference type="AlphaFoldDB" id="A0ABD3D448"/>
<feature type="region of interest" description="Disordered" evidence="6">
    <location>
        <begin position="276"/>
        <end position="301"/>
    </location>
</feature>
<feature type="region of interest" description="Disordered" evidence="6">
    <location>
        <begin position="1"/>
        <end position="35"/>
    </location>
</feature>
<dbReference type="PROSITE" id="PS50863">
    <property type="entry name" value="B3"/>
    <property type="match status" value="1"/>
</dbReference>
<dbReference type="Gene3D" id="2.40.330.10">
    <property type="entry name" value="DNA-binding pseudobarrel domain"/>
    <property type="match status" value="1"/>
</dbReference>
<dbReference type="GO" id="GO:0005634">
    <property type="term" value="C:nucleus"/>
    <property type="evidence" value="ECO:0007669"/>
    <property type="project" value="UniProtKB-SubCell"/>
</dbReference>
<keyword evidence="5" id="KW-0539">Nucleus</keyword>
<feature type="compositionally biased region" description="Polar residues" evidence="6">
    <location>
        <begin position="283"/>
        <end position="293"/>
    </location>
</feature>
<name>A0ABD3D448_9LAMI</name>
<keyword evidence="2" id="KW-0805">Transcription regulation</keyword>
<dbReference type="PANTHER" id="PTHR31391:SF135">
    <property type="entry name" value="B3 DOMAIN-CONTAINING PROTEIN OS01G0234100-LIKE ISOFORM X1"/>
    <property type="match status" value="1"/>
</dbReference>
<evidence type="ECO:0000256" key="3">
    <source>
        <dbReference type="ARBA" id="ARBA00023125"/>
    </source>
</evidence>
<feature type="compositionally biased region" description="Basic and acidic residues" evidence="6">
    <location>
        <begin position="13"/>
        <end position="35"/>
    </location>
</feature>
<dbReference type="InterPro" id="IPR044837">
    <property type="entry name" value="REM16-like"/>
</dbReference>
<dbReference type="Pfam" id="PF02362">
    <property type="entry name" value="B3"/>
    <property type="match status" value="1"/>
</dbReference>
<dbReference type="InterPro" id="IPR015300">
    <property type="entry name" value="DNA-bd_pseudobarrel_sf"/>
</dbReference>
<dbReference type="SUPFAM" id="SSF101936">
    <property type="entry name" value="DNA-binding pseudobarrel domain"/>
    <property type="match status" value="1"/>
</dbReference>
<dbReference type="CDD" id="cd10017">
    <property type="entry name" value="B3_DNA"/>
    <property type="match status" value="1"/>
</dbReference>
<keyword evidence="3" id="KW-0238">DNA-binding</keyword>
<keyword evidence="9" id="KW-1185">Reference proteome</keyword>
<proteinExistence type="predicted"/>
<comment type="caution">
    <text evidence="8">The sequence shown here is derived from an EMBL/GenBank/DDBJ whole genome shotgun (WGS) entry which is preliminary data.</text>
</comment>
<evidence type="ECO:0000256" key="4">
    <source>
        <dbReference type="ARBA" id="ARBA00023163"/>
    </source>
</evidence>
<accession>A0ABD3D448</accession>
<evidence type="ECO:0000256" key="5">
    <source>
        <dbReference type="ARBA" id="ARBA00023242"/>
    </source>
</evidence>
<dbReference type="EMBL" id="JAVIJP010000026">
    <property type="protein sequence ID" value="KAL3636487.1"/>
    <property type="molecule type" value="Genomic_DNA"/>
</dbReference>
<evidence type="ECO:0000259" key="7">
    <source>
        <dbReference type="PROSITE" id="PS50863"/>
    </source>
</evidence>
<keyword evidence="4" id="KW-0804">Transcription</keyword>
<dbReference type="InterPro" id="IPR003340">
    <property type="entry name" value="B3_DNA-bd"/>
</dbReference>
<evidence type="ECO:0000256" key="6">
    <source>
        <dbReference type="SAM" id="MobiDB-lite"/>
    </source>
</evidence>
<dbReference type="SMART" id="SM01019">
    <property type="entry name" value="B3"/>
    <property type="match status" value="1"/>
</dbReference>
<evidence type="ECO:0000256" key="2">
    <source>
        <dbReference type="ARBA" id="ARBA00023015"/>
    </source>
</evidence>
<feature type="domain" description="TF-B3" evidence="7">
    <location>
        <begin position="139"/>
        <end position="230"/>
    </location>
</feature>
<dbReference type="PANTHER" id="PTHR31391">
    <property type="entry name" value="B3 DOMAIN-CONTAINING PROTEIN OS11G0197600-RELATED"/>
    <property type="match status" value="1"/>
</dbReference>
<protein>
    <recommendedName>
        <fullName evidence="7">TF-B3 domain-containing protein</fullName>
    </recommendedName>
</protein>
<evidence type="ECO:0000313" key="9">
    <source>
        <dbReference type="Proteomes" id="UP001632038"/>
    </source>
</evidence>